<keyword evidence="10" id="KW-1185">Reference proteome</keyword>
<comment type="subcellular location">
    <subcellularLocation>
        <location evidence="1">Nucleus</location>
    </subcellularLocation>
</comment>
<dbReference type="InterPro" id="IPR010844">
    <property type="entry name" value="Occludin_ELL"/>
</dbReference>
<evidence type="ECO:0000256" key="5">
    <source>
        <dbReference type="ARBA" id="ARBA00023242"/>
    </source>
</evidence>
<dbReference type="GO" id="GO:0042795">
    <property type="term" value="P:snRNA transcription by RNA polymerase II"/>
    <property type="evidence" value="ECO:0007669"/>
    <property type="project" value="TreeGrafter"/>
</dbReference>
<evidence type="ECO:0000256" key="6">
    <source>
        <dbReference type="PROSITE-ProRule" id="PRU01324"/>
    </source>
</evidence>
<feature type="compositionally biased region" description="Basic and acidic residues" evidence="7">
    <location>
        <begin position="350"/>
        <end position="362"/>
    </location>
</feature>
<feature type="region of interest" description="Disordered" evidence="7">
    <location>
        <begin position="159"/>
        <end position="213"/>
    </location>
</feature>
<dbReference type="GO" id="GO:0006368">
    <property type="term" value="P:transcription elongation by RNA polymerase II"/>
    <property type="evidence" value="ECO:0007669"/>
    <property type="project" value="InterPro"/>
</dbReference>
<name>A0A3P9A9E8_ESOLU</name>
<dbReference type="Gene3D" id="1.10.10.2670">
    <property type="entry name" value="E3 ubiquitin-protein ligase"/>
    <property type="match status" value="1"/>
</dbReference>
<evidence type="ECO:0000313" key="10">
    <source>
        <dbReference type="Proteomes" id="UP000265140"/>
    </source>
</evidence>
<dbReference type="Pfam" id="PF10390">
    <property type="entry name" value="ELL"/>
    <property type="match status" value="1"/>
</dbReference>
<dbReference type="GO" id="GO:0000987">
    <property type="term" value="F:cis-regulatory region sequence-specific DNA binding"/>
    <property type="evidence" value="ECO:0007669"/>
    <property type="project" value="TreeGrafter"/>
</dbReference>
<reference evidence="9" key="3">
    <citation type="submission" date="2025-08" db="UniProtKB">
        <authorList>
            <consortium name="Ensembl"/>
        </authorList>
    </citation>
    <scope>IDENTIFICATION</scope>
</reference>
<sequence>MAALKQDHRYGLCSERKINRTSPNKTLYHVKLTDTAIRALEAYQNIKGSLPNQPCICFRGSRGYIKIPAHCPDSPAALRVFSFYLSSDSKDQPQASLHCVHQHVSSSGQEVLADQGSIQDKVTVCATEESYQTTRERLSQVEKDTWSRAAIQIKPGETQKGKCVKLQRKPSTVSAPDSLQKQLSPSGPRRSSAPVPGLTSAAPRPQQTPGCPLREAPLKERIIHLLALKSYSKPELLLWLDKERASPKDKGELGSVLEEVAKLNPKDSRYLLKEDFYRVVQRDWPGYSDDERQTMNRLLARKLLQHHSSQSQRLSLQSSLSFHKLSNDSPVDPNPFRTMPLKRPVLPDPSDDHSQKRQRLLDQRLPPTNAGQMHRKSSSSLNSGLHSQTSTSTHVLQSQDGFPLLHKLKSLSSLHGLEQVEPDLKPSSPDPPRTDSDSTVCQPQQITNSQQRKKKNKKHKEKERERVKDCQTSEEERERVKDFQGSEAMDTCPDVKNHSGKLAKTHMADVVPCVEEKPDYLLMYGSICSPEQRQRYQEEFCSEYDEYRDLHGRIASITHMFIQLGSKMETLPPGSPEHKVMQEQILEKYKRYRKKFPGYRDEKKRCQYLHHKLAHIKQLIQDYDDNHTL</sequence>
<reference evidence="9" key="2">
    <citation type="submission" date="2020-02" db="EMBL/GenBank/DDBJ databases">
        <title>Esox lucius (northern pike) genome, fEsoLuc1, primary haplotype.</title>
        <authorList>
            <person name="Myers G."/>
            <person name="Karagic N."/>
            <person name="Meyer A."/>
            <person name="Pippel M."/>
            <person name="Reichard M."/>
            <person name="Winkler S."/>
            <person name="Tracey A."/>
            <person name="Sims Y."/>
            <person name="Howe K."/>
            <person name="Rhie A."/>
            <person name="Formenti G."/>
            <person name="Durbin R."/>
            <person name="Fedrigo O."/>
            <person name="Jarvis E.D."/>
        </authorList>
    </citation>
    <scope>NUCLEOTIDE SEQUENCE [LARGE SCALE GENOMIC DNA]</scope>
</reference>
<protein>
    <recommendedName>
        <fullName evidence="8">OCEL domain-containing protein</fullName>
    </recommendedName>
</protein>
<dbReference type="PROSITE" id="PS51980">
    <property type="entry name" value="OCEL"/>
    <property type="match status" value="1"/>
</dbReference>
<dbReference type="GeneTree" id="ENSGT00940000164943"/>
<dbReference type="PANTHER" id="PTHR23288:SF12">
    <property type="entry name" value="RNA POLYMERASE II ELONGATION FACTOR ELL2 ISOFORM X1"/>
    <property type="match status" value="1"/>
</dbReference>
<feature type="compositionally biased region" description="Polar residues" evidence="7">
    <location>
        <begin position="440"/>
        <end position="450"/>
    </location>
</feature>
<evidence type="ECO:0000256" key="4">
    <source>
        <dbReference type="ARBA" id="ARBA00023163"/>
    </source>
</evidence>
<evidence type="ECO:0000256" key="3">
    <source>
        <dbReference type="ARBA" id="ARBA00023015"/>
    </source>
</evidence>
<dbReference type="AlphaFoldDB" id="A0A3P9A9E8"/>
<dbReference type="SUPFAM" id="SSF46785">
    <property type="entry name" value="Winged helix' DNA-binding domain"/>
    <property type="match status" value="1"/>
</dbReference>
<organism evidence="9 10">
    <name type="scientific">Esox lucius</name>
    <name type="common">Northern pike</name>
    <dbReference type="NCBI Taxonomy" id="8010"/>
    <lineage>
        <taxon>Eukaryota</taxon>
        <taxon>Metazoa</taxon>
        <taxon>Chordata</taxon>
        <taxon>Craniata</taxon>
        <taxon>Vertebrata</taxon>
        <taxon>Euteleostomi</taxon>
        <taxon>Actinopterygii</taxon>
        <taxon>Neopterygii</taxon>
        <taxon>Teleostei</taxon>
        <taxon>Protacanthopterygii</taxon>
        <taxon>Esociformes</taxon>
        <taxon>Esocidae</taxon>
        <taxon>Esox</taxon>
    </lineage>
</organism>
<dbReference type="Bgee" id="ENSELUG00000017616">
    <property type="expression patterns" value="Expressed in camera-type eye and 13 other cell types or tissues"/>
</dbReference>
<feature type="compositionally biased region" description="Basic residues" evidence="7">
    <location>
        <begin position="451"/>
        <end position="461"/>
    </location>
</feature>
<evidence type="ECO:0000313" key="9">
    <source>
        <dbReference type="Ensembl" id="ENSELUP00000037826.3"/>
    </source>
</evidence>
<dbReference type="InterPro" id="IPR019464">
    <property type="entry name" value="ELL_N"/>
</dbReference>
<dbReference type="Gene3D" id="6.10.140.340">
    <property type="match status" value="1"/>
</dbReference>
<dbReference type="SUPFAM" id="SSF144292">
    <property type="entry name" value="occludin/ELL-like"/>
    <property type="match status" value="1"/>
</dbReference>
<dbReference type="InterPro" id="IPR042065">
    <property type="entry name" value="E3_ELL-like"/>
</dbReference>
<reference evidence="9" key="4">
    <citation type="submission" date="2025-09" db="UniProtKB">
        <authorList>
            <consortium name="Ensembl"/>
        </authorList>
    </citation>
    <scope>IDENTIFICATION</scope>
</reference>
<feature type="compositionally biased region" description="Basic and acidic residues" evidence="7">
    <location>
        <begin position="462"/>
        <end position="482"/>
    </location>
</feature>
<feature type="region of interest" description="Disordered" evidence="7">
    <location>
        <begin position="420"/>
        <end position="482"/>
    </location>
</feature>
<evidence type="ECO:0000256" key="2">
    <source>
        <dbReference type="ARBA" id="ARBA00009171"/>
    </source>
</evidence>
<keyword evidence="3" id="KW-0805">Transcription regulation</keyword>
<reference evidence="10" key="1">
    <citation type="journal article" date="2014" name="PLoS ONE">
        <title>The genome and linkage map of the northern pike (Esox lucius): conserved synteny revealed between the salmonid sister group and the Neoteleostei.</title>
        <authorList>
            <person name="Rondeau E.B."/>
            <person name="Minkley D.R."/>
            <person name="Leong J.S."/>
            <person name="Messmer A.M."/>
            <person name="Jantzen J.R."/>
            <person name="von Schalburg K.R."/>
            <person name="Lemon C."/>
            <person name="Bird N.H."/>
            <person name="Koop B.F."/>
        </authorList>
    </citation>
    <scope>NUCLEOTIDE SEQUENCE</scope>
</reference>
<dbReference type="KEGG" id="els:105016653"/>
<evidence type="ECO:0000256" key="7">
    <source>
        <dbReference type="SAM" id="MobiDB-lite"/>
    </source>
</evidence>
<dbReference type="InterPro" id="IPR036390">
    <property type="entry name" value="WH_DNA-bd_sf"/>
</dbReference>
<evidence type="ECO:0000259" key="8">
    <source>
        <dbReference type="PROSITE" id="PS51980"/>
    </source>
</evidence>
<evidence type="ECO:0000256" key="1">
    <source>
        <dbReference type="ARBA" id="ARBA00004123"/>
    </source>
</evidence>
<feature type="compositionally biased region" description="Polar residues" evidence="7">
    <location>
        <begin position="169"/>
        <end position="185"/>
    </location>
</feature>
<keyword evidence="5" id="KW-0539">Nucleus</keyword>
<dbReference type="Proteomes" id="UP000265140">
    <property type="component" value="Chromosome 17"/>
</dbReference>
<dbReference type="STRING" id="8010.ENSELUP00000037826"/>
<dbReference type="Pfam" id="PF07303">
    <property type="entry name" value="Occludin_ELL"/>
    <property type="match status" value="1"/>
</dbReference>
<accession>A0A3P9A9E8</accession>
<dbReference type="Ensembl" id="ENSELUT00000027704.3">
    <property type="protein sequence ID" value="ENSELUP00000037826.3"/>
    <property type="gene ID" value="ENSELUG00000017616.3"/>
</dbReference>
<dbReference type="GeneID" id="105016653"/>
<feature type="compositionally biased region" description="Low complexity" evidence="7">
    <location>
        <begin position="378"/>
        <end position="390"/>
    </location>
</feature>
<dbReference type="RefSeq" id="XP_010878936.4">
    <property type="nucleotide sequence ID" value="XM_010880634.5"/>
</dbReference>
<feature type="domain" description="OCEL" evidence="8">
    <location>
        <begin position="518"/>
        <end position="628"/>
    </location>
</feature>
<keyword evidence="4" id="KW-0804">Transcription</keyword>
<proteinExistence type="inferred from homology"/>
<comment type="similarity">
    <text evidence="2 6">Belongs to the ELL/occludin family.</text>
</comment>
<dbReference type="InterPro" id="IPR031176">
    <property type="entry name" value="ELL/occludin"/>
</dbReference>
<dbReference type="GO" id="GO:0008023">
    <property type="term" value="C:transcription elongation factor complex"/>
    <property type="evidence" value="ECO:0007669"/>
    <property type="project" value="InterPro"/>
</dbReference>
<dbReference type="PANTHER" id="PTHR23288">
    <property type="entry name" value="OCCLUDIN AND RNA POLYMERASE II ELONGATION FACTOR ELL"/>
    <property type="match status" value="1"/>
</dbReference>
<dbReference type="GO" id="GO:0032968">
    <property type="term" value="P:positive regulation of transcription elongation by RNA polymerase II"/>
    <property type="evidence" value="ECO:0007669"/>
    <property type="project" value="TreeGrafter"/>
</dbReference>
<feature type="region of interest" description="Disordered" evidence="7">
    <location>
        <begin position="325"/>
        <end position="397"/>
    </location>
</feature>